<dbReference type="AlphaFoldDB" id="A0A1Y2CWR3"/>
<proteinExistence type="predicted"/>
<evidence type="ECO:0000313" key="1">
    <source>
        <dbReference type="EMBL" id="ORY51472.1"/>
    </source>
</evidence>
<evidence type="ECO:0000313" key="2">
    <source>
        <dbReference type="Proteomes" id="UP000193642"/>
    </source>
</evidence>
<organism evidence="1 2">
    <name type="scientific">Rhizoclosmatium globosum</name>
    <dbReference type="NCBI Taxonomy" id="329046"/>
    <lineage>
        <taxon>Eukaryota</taxon>
        <taxon>Fungi</taxon>
        <taxon>Fungi incertae sedis</taxon>
        <taxon>Chytridiomycota</taxon>
        <taxon>Chytridiomycota incertae sedis</taxon>
        <taxon>Chytridiomycetes</taxon>
        <taxon>Chytridiales</taxon>
        <taxon>Chytriomycetaceae</taxon>
        <taxon>Rhizoclosmatium</taxon>
    </lineage>
</organism>
<protein>
    <submittedName>
        <fullName evidence="1">Uncharacterized protein</fullName>
    </submittedName>
</protein>
<dbReference type="Proteomes" id="UP000193642">
    <property type="component" value="Unassembled WGS sequence"/>
</dbReference>
<reference evidence="1 2" key="1">
    <citation type="submission" date="2016-07" db="EMBL/GenBank/DDBJ databases">
        <title>Pervasive Adenine N6-methylation of Active Genes in Fungi.</title>
        <authorList>
            <consortium name="DOE Joint Genome Institute"/>
            <person name="Mondo S.J."/>
            <person name="Dannebaum R.O."/>
            <person name="Kuo R.C."/>
            <person name="Labutti K."/>
            <person name="Haridas S."/>
            <person name="Kuo A."/>
            <person name="Salamov A."/>
            <person name="Ahrendt S.R."/>
            <person name="Lipzen A."/>
            <person name="Sullivan W."/>
            <person name="Andreopoulos W.B."/>
            <person name="Clum A."/>
            <person name="Lindquist E."/>
            <person name="Daum C."/>
            <person name="Ramamoorthy G.K."/>
            <person name="Gryganskyi A."/>
            <person name="Culley D."/>
            <person name="Magnuson J.K."/>
            <person name="James T.Y."/>
            <person name="O'Malley M.A."/>
            <person name="Stajich J.E."/>
            <person name="Spatafora J.W."/>
            <person name="Visel A."/>
            <person name="Grigoriev I.V."/>
        </authorList>
    </citation>
    <scope>NUCLEOTIDE SEQUENCE [LARGE SCALE GENOMIC DNA]</scope>
    <source>
        <strain evidence="1 2">JEL800</strain>
    </source>
</reference>
<keyword evidence="2" id="KW-1185">Reference proteome</keyword>
<dbReference type="EMBL" id="MCGO01000005">
    <property type="protein sequence ID" value="ORY51472.1"/>
    <property type="molecule type" value="Genomic_DNA"/>
</dbReference>
<name>A0A1Y2CWR3_9FUNG</name>
<accession>A0A1Y2CWR3</accession>
<sequence>MSKLMASLPVPPYAHRLQEQLMDCLSRVMPQFPIELVLLVGDRVSVCGYCGRLHERVQHPLPSGSQCWRCPSGAVLPCTTNLGDDSEDARAASECRTCRRRQCSTCVSMSVASPQCGLCLRTLCSSCVAMPEKLCCQGCGAAVCRPCAKSKECNLYLICGKCMDDGQEVRVCFWGALLFVAITTALVHTSSP</sequence>
<comment type="caution">
    <text evidence="1">The sequence shown here is derived from an EMBL/GenBank/DDBJ whole genome shotgun (WGS) entry which is preliminary data.</text>
</comment>
<gene>
    <name evidence="1" type="ORF">BCR33DRAFT_712518</name>
</gene>